<name>A0AC34R6C2_9BILA</name>
<evidence type="ECO:0000313" key="2">
    <source>
        <dbReference type="WBParaSite" id="JU765_v2.g3834.t1"/>
    </source>
</evidence>
<protein>
    <submittedName>
        <fullName evidence="2">Uncharacterized protein</fullName>
    </submittedName>
</protein>
<dbReference type="Proteomes" id="UP000887576">
    <property type="component" value="Unplaced"/>
</dbReference>
<evidence type="ECO:0000313" key="1">
    <source>
        <dbReference type="Proteomes" id="UP000887576"/>
    </source>
</evidence>
<reference evidence="2" key="1">
    <citation type="submission" date="2022-11" db="UniProtKB">
        <authorList>
            <consortium name="WormBaseParasite"/>
        </authorList>
    </citation>
    <scope>IDENTIFICATION</scope>
</reference>
<accession>A0AC34R6C2</accession>
<organism evidence="1 2">
    <name type="scientific">Panagrolaimus sp. JU765</name>
    <dbReference type="NCBI Taxonomy" id="591449"/>
    <lineage>
        <taxon>Eukaryota</taxon>
        <taxon>Metazoa</taxon>
        <taxon>Ecdysozoa</taxon>
        <taxon>Nematoda</taxon>
        <taxon>Chromadorea</taxon>
        <taxon>Rhabditida</taxon>
        <taxon>Tylenchina</taxon>
        <taxon>Panagrolaimomorpha</taxon>
        <taxon>Panagrolaimoidea</taxon>
        <taxon>Panagrolaimidae</taxon>
        <taxon>Panagrolaimus</taxon>
    </lineage>
</organism>
<sequence length="131" mass="15652">MVRKKVDPKTVKEIANRLIVHHGPETRLYDDLLYAILTFKGYRYDERFKIFSEFVDLIDPERTRPHLLFPILARCPDLNDKKTILFQSKLIGYDDFSQMDSRMMVNTFYIPMLVELENDFKLMDSERLSQV</sequence>
<proteinExistence type="predicted"/>
<dbReference type="WBParaSite" id="JU765_v2.g3834.t1">
    <property type="protein sequence ID" value="JU765_v2.g3834.t1"/>
    <property type="gene ID" value="JU765_v2.g3834"/>
</dbReference>